<feature type="transmembrane region" description="Helical" evidence="1">
    <location>
        <begin position="195"/>
        <end position="217"/>
    </location>
</feature>
<dbReference type="RefSeq" id="WP_010554534.1">
    <property type="nucleotide sequence ID" value="NZ_CP011025.1"/>
</dbReference>
<accession>A0A290S7P9</accession>
<dbReference type="AlphaFoldDB" id="A0A290S7P9"/>
<evidence type="ECO:0000256" key="1">
    <source>
        <dbReference type="SAM" id="Phobius"/>
    </source>
</evidence>
<gene>
    <name evidence="3" type="ORF">PARC_a3886</name>
</gene>
<dbReference type="OrthoDB" id="155986at2"/>
<feature type="domain" description="YdbS-like PH" evidence="2">
    <location>
        <begin position="277"/>
        <end position="356"/>
    </location>
</feature>
<protein>
    <submittedName>
        <fullName evidence="3">Putative membrane protein</fullName>
    </submittedName>
</protein>
<keyword evidence="1" id="KW-0812">Transmembrane</keyword>
<organism evidence="3 4">
    <name type="scientific">Pseudoalteromonas arctica A 37-1-2</name>
    <dbReference type="NCBI Taxonomy" id="1117313"/>
    <lineage>
        <taxon>Bacteria</taxon>
        <taxon>Pseudomonadati</taxon>
        <taxon>Pseudomonadota</taxon>
        <taxon>Gammaproteobacteria</taxon>
        <taxon>Alteromonadales</taxon>
        <taxon>Pseudoalteromonadaceae</taxon>
        <taxon>Pseudoalteromonas</taxon>
    </lineage>
</organism>
<dbReference type="EMBL" id="CP011025">
    <property type="protein sequence ID" value="ATC88204.1"/>
    <property type="molecule type" value="Genomic_DNA"/>
</dbReference>
<feature type="domain" description="YdbS-like PH" evidence="2">
    <location>
        <begin position="79"/>
        <end position="159"/>
    </location>
</feature>
<feature type="transmembrane region" description="Helical" evidence="1">
    <location>
        <begin position="378"/>
        <end position="397"/>
    </location>
</feature>
<evidence type="ECO:0000313" key="4">
    <source>
        <dbReference type="Proteomes" id="UP000016505"/>
    </source>
</evidence>
<reference evidence="3 4" key="1">
    <citation type="journal article" date="2012" name="J. Bacteriol.">
        <title>Genome sequences of type strains of seven species of the marine bacterium Pseudoalteromonas.</title>
        <authorList>
            <person name="Xie B.B."/>
            <person name="Shu Y.L."/>
            <person name="Qin Q.L."/>
            <person name="Rong J.C."/>
            <person name="Zhang X.Y."/>
            <person name="Chen X.L."/>
            <person name="Shi M."/>
            <person name="He H.L."/>
            <person name="Zhou B.C."/>
            <person name="Zhang Y.Z."/>
        </authorList>
    </citation>
    <scope>NUCLEOTIDE SEQUENCE [LARGE SCALE GENOMIC DNA]</scope>
    <source>
        <strain evidence="3 4">A 37-1-2</strain>
    </source>
</reference>
<dbReference type="PANTHER" id="PTHR34473:SF2">
    <property type="entry name" value="UPF0699 TRANSMEMBRANE PROTEIN YDBT"/>
    <property type="match status" value="1"/>
</dbReference>
<feature type="transmembrane region" description="Helical" evidence="1">
    <location>
        <begin position="58"/>
        <end position="80"/>
    </location>
</feature>
<dbReference type="Pfam" id="PF03703">
    <property type="entry name" value="bPH_2"/>
    <property type="match status" value="2"/>
</dbReference>
<dbReference type="InterPro" id="IPR005182">
    <property type="entry name" value="YdbS-like_PH"/>
</dbReference>
<feature type="transmembrane region" description="Helical" evidence="1">
    <location>
        <begin position="237"/>
        <end position="261"/>
    </location>
</feature>
<keyword evidence="1" id="KW-1133">Transmembrane helix</keyword>
<feature type="transmembrane region" description="Helical" evidence="1">
    <location>
        <begin position="403"/>
        <end position="423"/>
    </location>
</feature>
<feature type="transmembrane region" description="Helical" evidence="1">
    <location>
        <begin position="21"/>
        <end position="46"/>
    </location>
</feature>
<name>A0A290S7P9_9GAMM</name>
<dbReference type="InterPro" id="IPR014529">
    <property type="entry name" value="UCP026631"/>
</dbReference>
<dbReference type="Proteomes" id="UP000016505">
    <property type="component" value="Chromosome I"/>
</dbReference>
<keyword evidence="1" id="KW-0472">Membrane</keyword>
<sequence length="515" mass="58719">MSNTTIEDKASPIYWQKVSPWALLYFVVHFSVRFVKDGLLNLLPMLVVFVTQVENKLFWAQVAGGIALISLLIYSFLYYLNFKFCISSDNEILLNKGVFKKERLTLKFGRVQNVNIAEPFYFTPVNLVNCIFDAAGSVSQEVVLPGVTKDYAQQMRKQIFDFKAQQQQEIQNTEQSETDIIENSLSISNKEIAKFGLMSNMAILAIAAFAPFINLIIDFLEKQIIAKVEGFYQQELGMLASAATFAMITLIVLLVLVAVMLSVTMSLIRFYNFELYFKGQKFKRIAGLLERHQLSMSMDKVQSIVIKQNLMGRLLKRFTVECLQASSGGIAAGVAAKKNKQTLVLPVLNSEQVDSVCQWIYPWFNSKKLAFKRAERALLYKNLGFYSLLPSVLVFGFCFIADINTLISLGVLVVFSGLVTLSYQRYGYYMHEDNGRFYMVVRKGMIGVHYRVFELYKAQSARSISTYLMRKSGLKSLYIQLASGFAFMPYIKQQDADFIIDFTIKQIESDTRSWM</sequence>
<evidence type="ECO:0000259" key="2">
    <source>
        <dbReference type="Pfam" id="PF03703"/>
    </source>
</evidence>
<evidence type="ECO:0000313" key="3">
    <source>
        <dbReference type="EMBL" id="ATC88204.1"/>
    </source>
</evidence>
<dbReference type="PANTHER" id="PTHR34473">
    <property type="entry name" value="UPF0699 TRANSMEMBRANE PROTEIN YDBS"/>
    <property type="match status" value="1"/>
</dbReference>
<dbReference type="PIRSF" id="PIRSF026631">
    <property type="entry name" value="UCP026631"/>
    <property type="match status" value="1"/>
</dbReference>
<dbReference type="KEGG" id="part:PARC_a3886"/>
<proteinExistence type="predicted"/>